<dbReference type="SUPFAM" id="SSF51905">
    <property type="entry name" value="FAD/NAD(P)-binding domain"/>
    <property type="match status" value="1"/>
</dbReference>
<evidence type="ECO:0000256" key="4">
    <source>
        <dbReference type="ARBA" id="ARBA00022827"/>
    </source>
</evidence>
<dbReference type="InterPro" id="IPR036188">
    <property type="entry name" value="FAD/NAD-bd_sf"/>
</dbReference>
<comment type="similarity">
    <text evidence="9">Belongs to the aromatic-ring hydroxylase family. KMO subfamily.</text>
</comment>
<dbReference type="GO" id="GO:0019805">
    <property type="term" value="P:quinolinate biosynthetic process"/>
    <property type="evidence" value="ECO:0007669"/>
    <property type="project" value="UniProtKB-UniRule"/>
</dbReference>
<comment type="function">
    <text evidence="9">Catalyzes the hydroxylation of L-kynurenine (L-Kyn) to form 3-hydroxy-L-kynurenine (L-3OHKyn). Required for synthesis of quinolinic acid.</text>
</comment>
<dbReference type="GO" id="GO:0071949">
    <property type="term" value="F:FAD binding"/>
    <property type="evidence" value="ECO:0007669"/>
    <property type="project" value="InterPro"/>
</dbReference>
<dbReference type="HAMAP" id="MF_01971">
    <property type="entry name" value="Kynurenine_monooxygenase"/>
    <property type="match status" value="1"/>
</dbReference>
<evidence type="ECO:0000256" key="5">
    <source>
        <dbReference type="ARBA" id="ARBA00022857"/>
    </source>
</evidence>
<proteinExistence type="inferred from homology"/>
<evidence type="ECO:0000256" key="8">
    <source>
        <dbReference type="ARBA" id="ARBA00047818"/>
    </source>
</evidence>
<feature type="domain" description="FAD-binding" evidence="10">
    <location>
        <begin position="33"/>
        <end position="381"/>
    </location>
</feature>
<dbReference type="AlphaFoldDB" id="A0A327YIS6"/>
<comment type="catalytic activity">
    <reaction evidence="8 9">
        <text>L-kynurenine + NADPH + O2 + H(+) = 3-hydroxy-L-kynurenine + NADP(+) + H2O</text>
        <dbReference type="Rhea" id="RHEA:20545"/>
        <dbReference type="ChEBI" id="CHEBI:15377"/>
        <dbReference type="ChEBI" id="CHEBI:15378"/>
        <dbReference type="ChEBI" id="CHEBI:15379"/>
        <dbReference type="ChEBI" id="CHEBI:57783"/>
        <dbReference type="ChEBI" id="CHEBI:57959"/>
        <dbReference type="ChEBI" id="CHEBI:58125"/>
        <dbReference type="ChEBI" id="CHEBI:58349"/>
        <dbReference type="EC" id="1.14.13.9"/>
    </reaction>
</comment>
<evidence type="ECO:0000256" key="6">
    <source>
        <dbReference type="ARBA" id="ARBA00023002"/>
    </source>
</evidence>
<evidence type="ECO:0000256" key="7">
    <source>
        <dbReference type="ARBA" id="ARBA00023033"/>
    </source>
</evidence>
<gene>
    <name evidence="9" type="primary">kmo</name>
    <name evidence="11" type="ORF">B0I03_10611</name>
</gene>
<organism evidence="11 12">
    <name type="scientific">Flavobacterium aquaticum</name>
    <dbReference type="NCBI Taxonomy" id="1236486"/>
    <lineage>
        <taxon>Bacteria</taxon>
        <taxon>Pseudomonadati</taxon>
        <taxon>Bacteroidota</taxon>
        <taxon>Flavobacteriia</taxon>
        <taxon>Flavobacteriales</taxon>
        <taxon>Flavobacteriaceae</taxon>
        <taxon>Flavobacterium</taxon>
    </lineage>
</organism>
<keyword evidence="2 9" id="KW-0285">Flavoprotein</keyword>
<comment type="cofactor">
    <cofactor evidence="1 9">
        <name>FAD</name>
        <dbReference type="ChEBI" id="CHEBI:57692"/>
    </cofactor>
</comment>
<dbReference type="Proteomes" id="UP000249620">
    <property type="component" value="Unassembled WGS sequence"/>
</dbReference>
<protein>
    <recommendedName>
        <fullName evidence="9">Kynurenine 3-monooxygenase</fullName>
        <ecNumber evidence="9">1.14.13.9</ecNumber>
    </recommendedName>
    <alternativeName>
        <fullName evidence="9">Kynurenine 3-hydroxylase</fullName>
    </alternativeName>
</protein>
<keyword evidence="12" id="KW-1185">Reference proteome</keyword>
<keyword evidence="7 9" id="KW-0503">Monooxygenase</keyword>
<dbReference type="Pfam" id="PF01494">
    <property type="entry name" value="FAD_binding_3"/>
    <property type="match status" value="1"/>
</dbReference>
<comment type="caution">
    <text evidence="11">The sequence shown here is derived from an EMBL/GenBank/DDBJ whole genome shotgun (WGS) entry which is preliminary data.</text>
</comment>
<evidence type="ECO:0000259" key="10">
    <source>
        <dbReference type="Pfam" id="PF01494"/>
    </source>
</evidence>
<evidence type="ECO:0000256" key="1">
    <source>
        <dbReference type="ARBA" id="ARBA00001974"/>
    </source>
</evidence>
<reference evidence="11 12" key="1">
    <citation type="submission" date="2018-06" db="EMBL/GenBank/DDBJ databases">
        <title>Genomic Encyclopedia of Type Strains, Phase III (KMG-III): the genomes of soil and plant-associated and newly described type strains.</title>
        <authorList>
            <person name="Whitman W."/>
        </authorList>
    </citation>
    <scope>NUCLEOTIDE SEQUENCE [LARGE SCALE GENOMIC DNA]</scope>
    <source>
        <strain evidence="11 12">CGMCC 1.12398</strain>
    </source>
</reference>
<dbReference type="GO" id="GO:0006569">
    <property type="term" value="P:L-tryptophan catabolic process"/>
    <property type="evidence" value="ECO:0007669"/>
    <property type="project" value="UniProtKB-UniRule"/>
</dbReference>
<keyword evidence="6 9" id="KW-0560">Oxidoreductase</keyword>
<accession>A0A327YIS6</accession>
<dbReference type="Gene3D" id="3.50.50.60">
    <property type="entry name" value="FAD/NAD(P)-binding domain"/>
    <property type="match status" value="1"/>
</dbReference>
<name>A0A327YIS6_9FLAO</name>
<dbReference type="GO" id="GO:0004502">
    <property type="term" value="F:kynurenine 3-monooxygenase activity"/>
    <property type="evidence" value="ECO:0007669"/>
    <property type="project" value="UniProtKB-UniRule"/>
</dbReference>
<comment type="pathway">
    <text evidence="9">Cofactor biosynthesis; NAD(+) biosynthesis; quinolinate from L-kynurenine: step 1/3.</text>
</comment>
<dbReference type="GO" id="GO:0070189">
    <property type="term" value="P:kynurenine metabolic process"/>
    <property type="evidence" value="ECO:0007669"/>
    <property type="project" value="TreeGrafter"/>
</dbReference>
<dbReference type="EC" id="1.14.13.9" evidence="9"/>
<evidence type="ECO:0000313" key="11">
    <source>
        <dbReference type="EMBL" id="RAK20903.1"/>
    </source>
</evidence>
<evidence type="ECO:0000256" key="9">
    <source>
        <dbReference type="HAMAP-Rule" id="MF_01971"/>
    </source>
</evidence>
<keyword evidence="5 9" id="KW-0521">NADP</keyword>
<evidence type="ECO:0000313" key="12">
    <source>
        <dbReference type="Proteomes" id="UP000249620"/>
    </source>
</evidence>
<dbReference type="PANTHER" id="PTHR46028">
    <property type="entry name" value="KYNURENINE 3-MONOOXYGENASE"/>
    <property type="match status" value="1"/>
</dbReference>
<dbReference type="GO" id="GO:0043420">
    <property type="term" value="P:anthranilate metabolic process"/>
    <property type="evidence" value="ECO:0007669"/>
    <property type="project" value="UniProtKB-UniRule"/>
</dbReference>
<dbReference type="InterPro" id="IPR002938">
    <property type="entry name" value="FAD-bd"/>
</dbReference>
<dbReference type="InterPro" id="IPR027545">
    <property type="entry name" value="Kynurenine_monooxygenase"/>
</dbReference>
<dbReference type="UniPathway" id="UPA00253">
    <property type="reaction ID" value="UER00328"/>
</dbReference>
<keyword evidence="4 9" id="KW-0274">FAD</keyword>
<dbReference type="EMBL" id="QLMI01000006">
    <property type="protein sequence ID" value="RAK20903.1"/>
    <property type="molecule type" value="Genomic_DNA"/>
</dbReference>
<evidence type="ECO:0000256" key="2">
    <source>
        <dbReference type="ARBA" id="ARBA00022630"/>
    </source>
</evidence>
<keyword evidence="3 9" id="KW-0662">Pyridine nucleotide biosynthesis</keyword>
<dbReference type="PANTHER" id="PTHR46028:SF2">
    <property type="entry name" value="KYNURENINE 3-MONOOXYGENASE"/>
    <property type="match status" value="1"/>
</dbReference>
<dbReference type="PRINTS" id="PR00420">
    <property type="entry name" value="RNGMNOXGNASE"/>
</dbReference>
<sequence length="472" mass="54626">MKNLIKVGFRNLLFRIFAVQIFTKVFMQTPQKIAVVGSGLVGTLLAIYLKRAGHTVHVFDRSPDIRTVEFSGRSINLVMSNRGWKALEDVGLDEEIRKIGIPVDKRAIHLQDGKLNYQYYGKEGEAIFSLSRGVLNRKMVDLAEAEGVEFFFERKIWDVTLATATLWEGETEQGEWTELKYDKVFGADGAFSRIRHRMQRQSMFDYSQEFMKIGYKELHIPANADGSPKIDIHSLHIWPRGNFMLMGLANLDNSFTCTLFMPIEGENSFESLTNEEKLVSFFATYFPDTKDVIPDLVRDFFRNPNSYLAIMKCFPWTFNDKIALIGDSAHAIVPFYGHGMNAGFEDITILNELMQQYGDDWDRIFKAYEISRKPNADAIAELSRRNFEEMSAKTVDTNFLLQKKIEKWFSDKHPEKWMPLYSRVTFSLQPYSEAMAIGDFQNEIMQEVLKMDNIQENWNSEEVENKILELLK</sequence>
<dbReference type="GO" id="GO:0009435">
    <property type="term" value="P:NAD+ biosynthetic process"/>
    <property type="evidence" value="ECO:0007669"/>
    <property type="project" value="UniProtKB-UniPathway"/>
</dbReference>
<evidence type="ECO:0000256" key="3">
    <source>
        <dbReference type="ARBA" id="ARBA00022642"/>
    </source>
</evidence>